<feature type="region of interest" description="Disordered" evidence="1">
    <location>
        <begin position="123"/>
        <end position="194"/>
    </location>
</feature>
<dbReference type="RefSeq" id="XP_003738750.1">
    <property type="nucleotide sequence ID" value="XM_003738702.1"/>
</dbReference>
<organism evidence="2 3">
    <name type="scientific">Galendromus occidentalis</name>
    <name type="common">western predatory mite</name>
    <dbReference type="NCBI Taxonomy" id="34638"/>
    <lineage>
        <taxon>Eukaryota</taxon>
        <taxon>Metazoa</taxon>
        <taxon>Ecdysozoa</taxon>
        <taxon>Arthropoda</taxon>
        <taxon>Chelicerata</taxon>
        <taxon>Arachnida</taxon>
        <taxon>Acari</taxon>
        <taxon>Parasitiformes</taxon>
        <taxon>Mesostigmata</taxon>
        <taxon>Gamasina</taxon>
        <taxon>Phytoseioidea</taxon>
        <taxon>Phytoseiidae</taxon>
        <taxon>Typhlodrominae</taxon>
        <taxon>Galendromus</taxon>
    </lineage>
</organism>
<dbReference type="AlphaFoldDB" id="A0AAJ6VVH4"/>
<name>A0AAJ6VVH4_9ACAR</name>
<protein>
    <submittedName>
        <fullName evidence="3">Uncharacterized protein LOC100902155</fullName>
    </submittedName>
</protein>
<sequence length="395" mass="44911">MANGSCLSNALISFLLEVGRDEDATKNRATQRQYSRKFLSFFDNFDLREFSLKLEELTSDTIRRVEEAPCSDPVGKDLLMFVTQVKLGTLRVLQSLNSVELDACRKFVDKGKKLLAKQFSKSVNPASFDSSPNLGLEPGGGVRSPKRPRKSRTRSSRTKRPAVEERESSPEVPIEDISERDLSLHEDGGFRTTVQEDITHDRDITPERPVSPFEQLDGIDVVDEWAEFSNGDAEPSFQLETLSRPEPGRTTRRHKRLRGVDRQTQLSVKFMRQCYLHAYKLSWTAAEHRDFIDDLVSEDISAEHLLRAEPWVERGDALTRFFTEKIRAAKVLTFVEGAPTEQERPPLPRDESDEILHGAMPATDMPAAMIDEDSFNDGRDFRSGETVHISTRWKP</sequence>
<dbReference type="Proteomes" id="UP000694867">
    <property type="component" value="Unplaced"/>
</dbReference>
<accession>A0AAJ6VVH4</accession>
<feature type="compositionally biased region" description="Basic residues" evidence="1">
    <location>
        <begin position="144"/>
        <end position="160"/>
    </location>
</feature>
<keyword evidence="2" id="KW-1185">Reference proteome</keyword>
<proteinExistence type="predicted"/>
<reference evidence="3" key="1">
    <citation type="submission" date="2025-08" db="UniProtKB">
        <authorList>
            <consortium name="RefSeq"/>
        </authorList>
    </citation>
    <scope>IDENTIFICATION</scope>
</reference>
<evidence type="ECO:0000256" key="1">
    <source>
        <dbReference type="SAM" id="MobiDB-lite"/>
    </source>
</evidence>
<dbReference type="GeneID" id="100902155"/>
<feature type="compositionally biased region" description="Basic and acidic residues" evidence="1">
    <location>
        <begin position="177"/>
        <end position="189"/>
    </location>
</feature>
<feature type="region of interest" description="Disordered" evidence="1">
    <location>
        <begin position="370"/>
        <end position="395"/>
    </location>
</feature>
<gene>
    <name evidence="3" type="primary">LOC100902155</name>
</gene>
<dbReference type="KEGG" id="goe:100902155"/>
<feature type="compositionally biased region" description="Basic and acidic residues" evidence="1">
    <location>
        <begin position="376"/>
        <end position="385"/>
    </location>
</feature>
<evidence type="ECO:0000313" key="2">
    <source>
        <dbReference type="Proteomes" id="UP000694867"/>
    </source>
</evidence>
<evidence type="ECO:0000313" key="3">
    <source>
        <dbReference type="RefSeq" id="XP_003738750.1"/>
    </source>
</evidence>
<feature type="compositionally biased region" description="Polar residues" evidence="1">
    <location>
        <begin position="123"/>
        <end position="133"/>
    </location>
</feature>